<gene>
    <name evidence="2" type="ORF">HLB09_02225</name>
</gene>
<accession>A0A849BFR6</accession>
<protein>
    <submittedName>
        <fullName evidence="2">Sugar ABC transporter substrate-binding protein</fullName>
    </submittedName>
</protein>
<sequence length="461" mass="49879">MTAPRTPLRSRSRGRALAAALAGTALVLSACGGGGDGGGGDDAGSDVEPVTQEQIDEAMSTPTELTFWTWLPDAQKEVDQFEAAFPEISVNLVNAGQGLDQYTKLRTAIRAGEGAPDVVQIEYQYLPSFTLNGDLLDLGPYGASELQDSYPEWVWEQITEGDAVYGIPQDIGPMGSLYRQDLLDQAGIEAPTTWADFEEAARTMKEAVPGTYLTNMPGNDPGQFVGLLWQNGAKPFGFDGDQTVTIDLDTPEVTEVVDYWQGLIDEDLVSTDADFNDQWYQGLANGKYASWQTAAWGPVFLQGTAGNTSGLWRAAPLPAWEEGDTATGNWGGSTDAVLSSTENPIAAAQLAKWINTDPEPALTLALDQFLFVPHDVVLEDQEFLDAAPEFFGGQQVNKLYSELTTEVDTDFGWLPFMDYVYNSFNDTLGTAIDEGGDMEAGLAAWEDDITSYAEQQGFTVQ</sequence>
<evidence type="ECO:0000313" key="2">
    <source>
        <dbReference type="EMBL" id="NNH21920.1"/>
    </source>
</evidence>
<dbReference type="RefSeq" id="WP_171201774.1">
    <property type="nucleotide sequence ID" value="NZ_BAAANP010000002.1"/>
</dbReference>
<dbReference type="AlphaFoldDB" id="A0A849BFR6"/>
<evidence type="ECO:0000313" key="3">
    <source>
        <dbReference type="Proteomes" id="UP000555552"/>
    </source>
</evidence>
<dbReference type="InterPro" id="IPR006059">
    <property type="entry name" value="SBP"/>
</dbReference>
<organism evidence="2 3">
    <name type="scientific">Pseudokineococcus marinus</name>
    <dbReference type="NCBI Taxonomy" id="351215"/>
    <lineage>
        <taxon>Bacteria</taxon>
        <taxon>Bacillati</taxon>
        <taxon>Actinomycetota</taxon>
        <taxon>Actinomycetes</taxon>
        <taxon>Kineosporiales</taxon>
        <taxon>Kineosporiaceae</taxon>
        <taxon>Pseudokineococcus</taxon>
    </lineage>
</organism>
<dbReference type="PROSITE" id="PS51257">
    <property type="entry name" value="PROKAR_LIPOPROTEIN"/>
    <property type="match status" value="1"/>
</dbReference>
<dbReference type="Pfam" id="PF01547">
    <property type="entry name" value="SBP_bac_1"/>
    <property type="match status" value="1"/>
</dbReference>
<dbReference type="PANTHER" id="PTHR43649">
    <property type="entry name" value="ARABINOSE-BINDING PROTEIN-RELATED"/>
    <property type="match status" value="1"/>
</dbReference>
<keyword evidence="3" id="KW-1185">Reference proteome</keyword>
<feature type="chain" id="PRO_5038932830" evidence="1">
    <location>
        <begin position="31"/>
        <end position="461"/>
    </location>
</feature>
<dbReference type="SUPFAM" id="SSF53850">
    <property type="entry name" value="Periplasmic binding protein-like II"/>
    <property type="match status" value="1"/>
</dbReference>
<keyword evidence="1" id="KW-0732">Signal</keyword>
<dbReference type="CDD" id="cd13585">
    <property type="entry name" value="PBP2_TMBP_like"/>
    <property type="match status" value="1"/>
</dbReference>
<dbReference type="InterPro" id="IPR050490">
    <property type="entry name" value="Bact_solute-bd_prot1"/>
</dbReference>
<feature type="signal peptide" evidence="1">
    <location>
        <begin position="1"/>
        <end position="30"/>
    </location>
</feature>
<comment type="caution">
    <text evidence="2">The sequence shown here is derived from an EMBL/GenBank/DDBJ whole genome shotgun (WGS) entry which is preliminary data.</text>
</comment>
<dbReference type="Proteomes" id="UP000555552">
    <property type="component" value="Unassembled WGS sequence"/>
</dbReference>
<proteinExistence type="predicted"/>
<reference evidence="2 3" key="1">
    <citation type="submission" date="2020-05" db="EMBL/GenBank/DDBJ databases">
        <title>MicrobeNet Type strains.</title>
        <authorList>
            <person name="Nicholson A.C."/>
        </authorList>
    </citation>
    <scope>NUCLEOTIDE SEQUENCE [LARGE SCALE GENOMIC DNA]</scope>
    <source>
        <strain evidence="2 3">JCM 14547</strain>
    </source>
</reference>
<dbReference type="PANTHER" id="PTHR43649:SF14">
    <property type="entry name" value="BLR3389 PROTEIN"/>
    <property type="match status" value="1"/>
</dbReference>
<name>A0A849BFR6_9ACTN</name>
<dbReference type="EMBL" id="JABEMA010000012">
    <property type="protein sequence ID" value="NNH21920.1"/>
    <property type="molecule type" value="Genomic_DNA"/>
</dbReference>
<evidence type="ECO:0000256" key="1">
    <source>
        <dbReference type="SAM" id="SignalP"/>
    </source>
</evidence>
<dbReference type="Gene3D" id="3.40.190.10">
    <property type="entry name" value="Periplasmic binding protein-like II"/>
    <property type="match status" value="3"/>
</dbReference>